<dbReference type="Proteomes" id="UP000198534">
    <property type="component" value="Unassembled WGS sequence"/>
</dbReference>
<dbReference type="Pfam" id="PF00550">
    <property type="entry name" value="PP-binding"/>
    <property type="match status" value="1"/>
</dbReference>
<feature type="domain" description="Carrier" evidence="5">
    <location>
        <begin position="489"/>
        <end position="564"/>
    </location>
</feature>
<dbReference type="InterPro" id="IPR020845">
    <property type="entry name" value="AMP-binding_CS"/>
</dbReference>
<dbReference type="Pfam" id="PF13193">
    <property type="entry name" value="AMP-binding_C"/>
    <property type="match status" value="1"/>
</dbReference>
<dbReference type="Gene3D" id="1.10.1200.10">
    <property type="entry name" value="ACP-like"/>
    <property type="match status" value="1"/>
</dbReference>
<dbReference type="InterPro" id="IPR045851">
    <property type="entry name" value="AMP-bd_C_sf"/>
</dbReference>
<dbReference type="SUPFAM" id="SSF47336">
    <property type="entry name" value="ACP-like"/>
    <property type="match status" value="1"/>
</dbReference>
<evidence type="ECO:0000259" key="5">
    <source>
        <dbReference type="PROSITE" id="PS50075"/>
    </source>
</evidence>
<dbReference type="Gene3D" id="3.30.559.10">
    <property type="entry name" value="Chloramphenicol acetyltransferase-like domain"/>
    <property type="match status" value="1"/>
</dbReference>
<dbReference type="GO" id="GO:0043041">
    <property type="term" value="P:amino acid activation for nonribosomal peptide biosynthetic process"/>
    <property type="evidence" value="ECO:0007669"/>
    <property type="project" value="TreeGrafter"/>
</dbReference>
<dbReference type="Gene3D" id="3.40.50.980">
    <property type="match status" value="2"/>
</dbReference>
<sequence>MSIPKLAFNTVVEGFKHYALDQPEATAVICSGNSVTYRQLDQESNRLATALLLALPISIDSIGLMMDRSIDLVVAMMGILKTGASYLPLDPALPSERVNTIMEDAGLNYIITDEKYRELMDSVDDFQNEQVPFSPVRPDQVAYVIYTSGSTGKPKGIMIEHHALKQFMTGFKEEVNLVDHSKMLALATISFDASILEILVPLGFGFTVVMANQSEQQDPHLLNQLLMRHSVDLINITPTRMQQILSAKATEGLRHVRKIFFAGEPLSVSLLQKTRRVTCATLYNLYGPTETTVSITAKDVTDADHITIGQPIRGVEFYVDERNELYISGETLARGYLNDSARTEENFIVSKALKGKRLYKTGDLVRRLPNGDYEYIGRVDNQVKVNGYRVELEEIEKQLLDFPGMDEAVVTVDEREEGLKVLCAYIQCVQHPTRIALYQHLENKLPQYMIPREFYVLDQLPLTPNGKVDRKAVKQLEEARLLTSDALQLPVSPTEQQLSSIWSTILGVSTIDRNEDFFHLGGQSLLATKVMQEVNHIFHGKYSIGDLFKNPTIAKLAAVIEEGSEVRVDRPVWQLTEREYKDDDSSLKPLSLFQHRLWITDKLYEDSPSYNVVTVWRIKAGCDPEILEQSLQEIVQRHESLRTVFMESEGIPVQRVMPSLAVPLRVMKRPEVEKEKREQTISEVAEELRKERFSLEEGPLIRAHILQFGTEDQALIVTMHHIISDDWSMGVLIGEWTAIYEEKFFKKQADLPDLPIQYGDFSVWQNHLKNEERMKKEESYWKKKLAGPLPTLDLPLDSPRPPRFTHLADSEVIYLNESITNDLYRVAKKYEITLFMLFITAYKVLLHTKTHQEDILVGSPIASRKQKGTENLIGFFVNTLVLRTSLSGDPTISDLLYRVRQTALEAYDHQDLPFDQLVEVVKPKRDLRYPLLIQAWLVFQHIPQAVKTNGIEFQLMPLEVDTTNFDLSMSVVELDKRLRVSLTYNKDLFQSETISKWMSQFEQILTLLIHEPDKRLSAIGKQFSSQQRNEWKKKKKKLQFKKGL</sequence>
<dbReference type="Gene3D" id="3.30.300.30">
    <property type="match status" value="1"/>
</dbReference>
<dbReference type="NCBIfam" id="TIGR01733">
    <property type="entry name" value="AA-adenyl-dom"/>
    <property type="match status" value="1"/>
</dbReference>
<dbReference type="PROSITE" id="PS00455">
    <property type="entry name" value="AMP_BINDING"/>
    <property type="match status" value="1"/>
</dbReference>
<dbReference type="InterPro" id="IPR000873">
    <property type="entry name" value="AMP-dep_synth/lig_dom"/>
</dbReference>
<keyword evidence="3" id="KW-0596">Phosphopantetheine</keyword>
<dbReference type="GO" id="GO:0031177">
    <property type="term" value="F:phosphopantetheine binding"/>
    <property type="evidence" value="ECO:0007669"/>
    <property type="project" value="TreeGrafter"/>
</dbReference>
<dbReference type="GO" id="GO:0008610">
    <property type="term" value="P:lipid biosynthetic process"/>
    <property type="evidence" value="ECO:0007669"/>
    <property type="project" value="UniProtKB-ARBA"/>
</dbReference>
<evidence type="ECO:0000256" key="2">
    <source>
        <dbReference type="ARBA" id="ARBA00006432"/>
    </source>
</evidence>
<dbReference type="GO" id="GO:0003824">
    <property type="term" value="F:catalytic activity"/>
    <property type="evidence" value="ECO:0007669"/>
    <property type="project" value="InterPro"/>
</dbReference>
<gene>
    <name evidence="6" type="ORF">SAMN05444487_11455</name>
</gene>
<comment type="similarity">
    <text evidence="2">Belongs to the ATP-dependent AMP-binding enzyme family.</text>
</comment>
<keyword evidence="4" id="KW-0597">Phosphoprotein</keyword>
<evidence type="ECO:0000313" key="6">
    <source>
        <dbReference type="EMBL" id="SDX33066.1"/>
    </source>
</evidence>
<dbReference type="InterPro" id="IPR009081">
    <property type="entry name" value="PP-bd_ACP"/>
</dbReference>
<dbReference type="EMBL" id="FNNQ01000014">
    <property type="protein sequence ID" value="SDX33066.1"/>
    <property type="molecule type" value="Genomic_DNA"/>
</dbReference>
<dbReference type="Pfam" id="PF00668">
    <property type="entry name" value="Condensation"/>
    <property type="match status" value="1"/>
</dbReference>
<name>A0A1H3ATQ2_9BACL</name>
<dbReference type="InterPro" id="IPR025110">
    <property type="entry name" value="AMP-bd_C"/>
</dbReference>
<dbReference type="GO" id="GO:0005737">
    <property type="term" value="C:cytoplasm"/>
    <property type="evidence" value="ECO:0007669"/>
    <property type="project" value="TreeGrafter"/>
</dbReference>
<dbReference type="Gene3D" id="2.30.38.10">
    <property type="entry name" value="Luciferase, Domain 3"/>
    <property type="match status" value="1"/>
</dbReference>
<dbReference type="PRINTS" id="PR00154">
    <property type="entry name" value="AMPBINDING"/>
</dbReference>
<evidence type="ECO:0000256" key="1">
    <source>
        <dbReference type="ARBA" id="ARBA00001957"/>
    </source>
</evidence>
<dbReference type="CDD" id="cd19531">
    <property type="entry name" value="LCL_NRPS-like"/>
    <property type="match status" value="1"/>
</dbReference>
<dbReference type="STRING" id="1048340.SAMN05444487_11455"/>
<dbReference type="FunFam" id="1.10.1200.10:FF:000005">
    <property type="entry name" value="Nonribosomal peptide synthetase 1"/>
    <property type="match status" value="1"/>
</dbReference>
<dbReference type="Gene3D" id="3.30.559.30">
    <property type="entry name" value="Nonribosomal peptide synthetase, condensation domain"/>
    <property type="match status" value="1"/>
</dbReference>
<dbReference type="InterPro" id="IPR010071">
    <property type="entry name" value="AA_adenyl_dom"/>
</dbReference>
<dbReference type="CDD" id="cd05930">
    <property type="entry name" value="A_NRPS"/>
    <property type="match status" value="1"/>
</dbReference>
<evidence type="ECO:0000256" key="4">
    <source>
        <dbReference type="ARBA" id="ARBA00022553"/>
    </source>
</evidence>
<dbReference type="PANTHER" id="PTHR45527">
    <property type="entry name" value="NONRIBOSOMAL PEPTIDE SYNTHETASE"/>
    <property type="match status" value="1"/>
</dbReference>
<dbReference type="GO" id="GO:0044550">
    <property type="term" value="P:secondary metabolite biosynthetic process"/>
    <property type="evidence" value="ECO:0007669"/>
    <property type="project" value="TreeGrafter"/>
</dbReference>
<accession>A0A1H3ATQ2</accession>
<dbReference type="InterPro" id="IPR036736">
    <property type="entry name" value="ACP-like_sf"/>
</dbReference>
<dbReference type="AlphaFoldDB" id="A0A1H3ATQ2"/>
<reference evidence="6 7" key="1">
    <citation type="submission" date="2016-10" db="EMBL/GenBank/DDBJ databases">
        <authorList>
            <person name="de Groot N.N."/>
        </authorList>
    </citation>
    <scope>NUCLEOTIDE SEQUENCE [LARGE SCALE GENOMIC DNA]</scope>
    <source>
        <strain evidence="6 7">DSM 45610</strain>
    </source>
</reference>
<dbReference type="SUPFAM" id="SSF56801">
    <property type="entry name" value="Acetyl-CoA synthetase-like"/>
    <property type="match status" value="1"/>
</dbReference>
<evidence type="ECO:0000313" key="7">
    <source>
        <dbReference type="Proteomes" id="UP000198534"/>
    </source>
</evidence>
<dbReference type="InterPro" id="IPR001242">
    <property type="entry name" value="Condensation_dom"/>
</dbReference>
<organism evidence="6 7">
    <name type="scientific">Marininema mesophilum</name>
    <dbReference type="NCBI Taxonomy" id="1048340"/>
    <lineage>
        <taxon>Bacteria</taxon>
        <taxon>Bacillati</taxon>
        <taxon>Bacillota</taxon>
        <taxon>Bacilli</taxon>
        <taxon>Bacillales</taxon>
        <taxon>Thermoactinomycetaceae</taxon>
        <taxon>Marininema</taxon>
    </lineage>
</organism>
<comment type="cofactor">
    <cofactor evidence="1">
        <name>pantetheine 4'-phosphate</name>
        <dbReference type="ChEBI" id="CHEBI:47942"/>
    </cofactor>
</comment>
<proteinExistence type="inferred from homology"/>
<keyword evidence="7" id="KW-1185">Reference proteome</keyword>
<evidence type="ECO:0000256" key="3">
    <source>
        <dbReference type="ARBA" id="ARBA00022450"/>
    </source>
</evidence>
<protein>
    <submittedName>
        <fullName evidence="6">Amino acid adenylation domain-containing protein</fullName>
    </submittedName>
</protein>
<dbReference type="PROSITE" id="PS50075">
    <property type="entry name" value="CARRIER"/>
    <property type="match status" value="1"/>
</dbReference>
<dbReference type="RefSeq" id="WP_177168062.1">
    <property type="nucleotide sequence ID" value="NZ_FNNQ01000014.1"/>
</dbReference>
<dbReference type="InterPro" id="IPR020459">
    <property type="entry name" value="AMP-binding"/>
</dbReference>
<dbReference type="SUPFAM" id="SSF52777">
    <property type="entry name" value="CoA-dependent acyltransferases"/>
    <property type="match status" value="2"/>
</dbReference>
<dbReference type="InterPro" id="IPR023213">
    <property type="entry name" value="CAT-like_dom_sf"/>
</dbReference>
<dbReference type="Pfam" id="PF00501">
    <property type="entry name" value="AMP-binding"/>
    <property type="match status" value="1"/>
</dbReference>
<dbReference type="PANTHER" id="PTHR45527:SF1">
    <property type="entry name" value="FATTY ACID SYNTHASE"/>
    <property type="match status" value="1"/>
</dbReference>